<name>A0A0E9X6S5_ANGAN</name>
<sequence length="89" mass="10035">MTNKFVDGTGLFIFTLFQQSHRLPVGGLSAYLYQAGGSVCNDPVIEINVHMLSVGKMLYCLVHSSNTGNVFLFLFFFSFFFSKSNKYFP</sequence>
<accession>A0A0E9X6S5</accession>
<reference evidence="2" key="2">
    <citation type="journal article" date="2015" name="Fish Shellfish Immunol.">
        <title>Early steps in the European eel (Anguilla anguilla)-Vibrio vulnificus interaction in the gills: Role of the RtxA13 toxin.</title>
        <authorList>
            <person name="Callol A."/>
            <person name="Pajuelo D."/>
            <person name="Ebbesson L."/>
            <person name="Teles M."/>
            <person name="MacKenzie S."/>
            <person name="Amaro C."/>
        </authorList>
    </citation>
    <scope>NUCLEOTIDE SEQUENCE</scope>
</reference>
<evidence type="ECO:0000313" key="2">
    <source>
        <dbReference type="EMBL" id="JAH97570.1"/>
    </source>
</evidence>
<protein>
    <submittedName>
        <fullName evidence="2">Uncharacterized protein</fullName>
    </submittedName>
</protein>
<proteinExistence type="predicted"/>
<keyword evidence="1" id="KW-1133">Transmembrane helix</keyword>
<reference evidence="2" key="1">
    <citation type="submission" date="2014-11" db="EMBL/GenBank/DDBJ databases">
        <authorList>
            <person name="Amaro Gonzalez C."/>
        </authorList>
    </citation>
    <scope>NUCLEOTIDE SEQUENCE</scope>
</reference>
<organism evidence="2">
    <name type="scientific">Anguilla anguilla</name>
    <name type="common">European freshwater eel</name>
    <name type="synonym">Muraena anguilla</name>
    <dbReference type="NCBI Taxonomy" id="7936"/>
    <lineage>
        <taxon>Eukaryota</taxon>
        <taxon>Metazoa</taxon>
        <taxon>Chordata</taxon>
        <taxon>Craniata</taxon>
        <taxon>Vertebrata</taxon>
        <taxon>Euteleostomi</taxon>
        <taxon>Actinopterygii</taxon>
        <taxon>Neopterygii</taxon>
        <taxon>Teleostei</taxon>
        <taxon>Anguilliformes</taxon>
        <taxon>Anguillidae</taxon>
        <taxon>Anguilla</taxon>
    </lineage>
</organism>
<dbReference type="EMBL" id="GBXM01011007">
    <property type="protein sequence ID" value="JAH97570.1"/>
    <property type="molecule type" value="Transcribed_RNA"/>
</dbReference>
<dbReference type="AlphaFoldDB" id="A0A0E9X6S5"/>
<keyword evidence="1" id="KW-0812">Transmembrane</keyword>
<evidence type="ECO:0000256" key="1">
    <source>
        <dbReference type="SAM" id="Phobius"/>
    </source>
</evidence>
<keyword evidence="1" id="KW-0472">Membrane</keyword>
<feature type="transmembrane region" description="Helical" evidence="1">
    <location>
        <begin position="58"/>
        <end position="81"/>
    </location>
</feature>